<evidence type="ECO:0000313" key="4">
    <source>
        <dbReference type="EMBL" id="CAF1525630.1"/>
    </source>
</evidence>
<dbReference type="InterPro" id="IPR001452">
    <property type="entry name" value="SH3_domain"/>
</dbReference>
<proteinExistence type="predicted"/>
<dbReference type="Proteomes" id="UP000663881">
    <property type="component" value="Unassembled WGS sequence"/>
</dbReference>
<evidence type="ECO:0000313" key="6">
    <source>
        <dbReference type="Proteomes" id="UP000663891"/>
    </source>
</evidence>
<accession>A0A815V3K8</accession>
<gene>
    <name evidence="5" type="ORF">OKA104_LOCUS46457</name>
    <name evidence="4" type="ORF">VCS650_LOCUS43476</name>
</gene>
<feature type="non-terminal residue" evidence="4">
    <location>
        <position position="1"/>
    </location>
</feature>
<dbReference type="Gene3D" id="2.30.30.40">
    <property type="entry name" value="SH3 Domains"/>
    <property type="match status" value="1"/>
</dbReference>
<sequence length="41" mass="4622">NSSWMQQEKDQARVVALCDYGARNSDELSFTRGTIIYLAPS</sequence>
<feature type="domain" description="SH3" evidence="3">
    <location>
        <begin position="9"/>
        <end position="41"/>
    </location>
</feature>
<reference evidence="4" key="1">
    <citation type="submission" date="2021-02" db="EMBL/GenBank/DDBJ databases">
        <authorList>
            <person name="Nowell W R."/>
        </authorList>
    </citation>
    <scope>NUCLEOTIDE SEQUENCE</scope>
</reference>
<dbReference type="PROSITE" id="PS50002">
    <property type="entry name" value="SH3"/>
    <property type="match status" value="1"/>
</dbReference>
<evidence type="ECO:0000256" key="1">
    <source>
        <dbReference type="ARBA" id="ARBA00022443"/>
    </source>
</evidence>
<keyword evidence="1 2" id="KW-0728">SH3 domain</keyword>
<dbReference type="Proteomes" id="UP000663891">
    <property type="component" value="Unassembled WGS sequence"/>
</dbReference>
<dbReference type="OrthoDB" id="10037838at2759"/>
<dbReference type="EMBL" id="CAJNON010003686">
    <property type="protein sequence ID" value="CAF1525630.1"/>
    <property type="molecule type" value="Genomic_DNA"/>
</dbReference>
<evidence type="ECO:0000256" key="2">
    <source>
        <dbReference type="PROSITE-ProRule" id="PRU00192"/>
    </source>
</evidence>
<name>A0A815V3K8_9BILA</name>
<comment type="caution">
    <text evidence="4">The sequence shown here is derived from an EMBL/GenBank/DDBJ whole genome shotgun (WGS) entry which is preliminary data.</text>
</comment>
<organism evidence="4 6">
    <name type="scientific">Adineta steineri</name>
    <dbReference type="NCBI Taxonomy" id="433720"/>
    <lineage>
        <taxon>Eukaryota</taxon>
        <taxon>Metazoa</taxon>
        <taxon>Spiralia</taxon>
        <taxon>Gnathifera</taxon>
        <taxon>Rotifera</taxon>
        <taxon>Eurotatoria</taxon>
        <taxon>Bdelloidea</taxon>
        <taxon>Adinetida</taxon>
        <taxon>Adinetidae</taxon>
        <taxon>Adineta</taxon>
    </lineage>
</organism>
<protein>
    <recommendedName>
        <fullName evidence="3">SH3 domain-containing protein</fullName>
    </recommendedName>
</protein>
<evidence type="ECO:0000259" key="3">
    <source>
        <dbReference type="PROSITE" id="PS50002"/>
    </source>
</evidence>
<dbReference type="SUPFAM" id="SSF50044">
    <property type="entry name" value="SH3-domain"/>
    <property type="match status" value="1"/>
</dbReference>
<dbReference type="AlphaFoldDB" id="A0A815V3K8"/>
<evidence type="ECO:0000313" key="5">
    <source>
        <dbReference type="EMBL" id="CAF4305960.1"/>
    </source>
</evidence>
<dbReference type="EMBL" id="CAJOAY010016940">
    <property type="protein sequence ID" value="CAF4305960.1"/>
    <property type="molecule type" value="Genomic_DNA"/>
</dbReference>
<dbReference type="InterPro" id="IPR036028">
    <property type="entry name" value="SH3-like_dom_sf"/>
</dbReference>
<feature type="non-terminal residue" evidence="4">
    <location>
        <position position="41"/>
    </location>
</feature>